<dbReference type="Proteomes" id="UP000286045">
    <property type="component" value="Unassembled WGS sequence"/>
</dbReference>
<dbReference type="Gene3D" id="1.20.1280.50">
    <property type="match status" value="1"/>
</dbReference>
<dbReference type="SMART" id="SM00256">
    <property type="entry name" value="FBOX"/>
    <property type="match status" value="1"/>
</dbReference>
<gene>
    <name evidence="2" type="ORF">EKO27_g10318</name>
</gene>
<proteinExistence type="predicted"/>
<accession>A0A439CRI3</accession>
<keyword evidence="3" id="KW-1185">Reference proteome</keyword>
<protein>
    <recommendedName>
        <fullName evidence="1">F-box domain-containing protein</fullName>
    </recommendedName>
</protein>
<evidence type="ECO:0000259" key="1">
    <source>
        <dbReference type="PROSITE" id="PS50181"/>
    </source>
</evidence>
<dbReference type="CDD" id="cd09917">
    <property type="entry name" value="F-box_SF"/>
    <property type="match status" value="1"/>
</dbReference>
<evidence type="ECO:0000313" key="2">
    <source>
        <dbReference type="EMBL" id="RWA04786.1"/>
    </source>
</evidence>
<comment type="caution">
    <text evidence="2">The sequence shown here is derived from an EMBL/GenBank/DDBJ whole genome shotgun (WGS) entry which is preliminary data.</text>
</comment>
<dbReference type="Pfam" id="PF12937">
    <property type="entry name" value="F-box-like"/>
    <property type="match status" value="1"/>
</dbReference>
<name>A0A439CRI3_9PEZI</name>
<reference evidence="2 3" key="1">
    <citation type="submission" date="2018-12" db="EMBL/GenBank/DDBJ databases">
        <title>Draft genome sequence of Xylaria grammica IHI A82.</title>
        <authorList>
            <person name="Buettner E."/>
            <person name="Kellner H."/>
        </authorList>
    </citation>
    <scope>NUCLEOTIDE SEQUENCE [LARGE SCALE GENOMIC DNA]</scope>
    <source>
        <strain evidence="2 3">IHI A82</strain>
    </source>
</reference>
<dbReference type="EMBL" id="RYZI01000517">
    <property type="protein sequence ID" value="RWA04786.1"/>
    <property type="molecule type" value="Genomic_DNA"/>
</dbReference>
<dbReference type="PROSITE" id="PS50181">
    <property type="entry name" value="FBOX"/>
    <property type="match status" value="1"/>
</dbReference>
<evidence type="ECO:0000313" key="3">
    <source>
        <dbReference type="Proteomes" id="UP000286045"/>
    </source>
</evidence>
<dbReference type="STRING" id="363999.A0A439CRI3"/>
<feature type="domain" description="F-box" evidence="1">
    <location>
        <begin position="10"/>
        <end position="59"/>
    </location>
</feature>
<dbReference type="AlphaFoldDB" id="A0A439CRI3"/>
<dbReference type="SUPFAM" id="SSF81383">
    <property type="entry name" value="F-box domain"/>
    <property type="match status" value="1"/>
</dbReference>
<dbReference type="InterPro" id="IPR036047">
    <property type="entry name" value="F-box-like_dom_sf"/>
</dbReference>
<sequence>MEELHRPKEGPPFLQLPVELFLQIWEYLSVDDILAFRLVCRHVESLLFDPFCREFFTERRFSITFHSLKALVDISLCPRLKNCLTRLTIGLDRLHSSDALACYTDNWESIRDLTHQDGPLVKAGVDPYKLETLAHEQDFLVHSGKFQLMLSQALGNLSYLEEFSLRDHNVPRNTRREGLNQLFVSYGWSHILRETGIDLTGAESSLSHYDERFVDVVFSGFLLALAQSRIRINALTVDIAEADVGLSSSAFFLPGFFYQDVHPALFNLRSLDLSVSFTQVMLGSYFGRANSFMKWQTHQVFSLLQQTPNLVTLRVRSKEPGFFADGIVGWLASLFGDPSEAEEDSEINETHSGSNFPGDAKAMMLPHFEHRLQALRELHLENMKAPTGTVCKILRGLSGSLRRLTFVKMALCVSSDDDELDNDPSKPNAWSAVFLDMHTSVQLEQLALASLEHHTPSCSRYNGHPVAFFPSNFGVQSGPSNGLLYAWSHQGSAEAISDFLRELHAKTIILCRKCKQRNVGYRSVEEILEI</sequence>
<organism evidence="2 3">
    <name type="scientific">Xylaria grammica</name>
    <dbReference type="NCBI Taxonomy" id="363999"/>
    <lineage>
        <taxon>Eukaryota</taxon>
        <taxon>Fungi</taxon>
        <taxon>Dikarya</taxon>
        <taxon>Ascomycota</taxon>
        <taxon>Pezizomycotina</taxon>
        <taxon>Sordariomycetes</taxon>
        <taxon>Xylariomycetidae</taxon>
        <taxon>Xylariales</taxon>
        <taxon>Xylariaceae</taxon>
        <taxon>Xylaria</taxon>
    </lineage>
</organism>
<dbReference type="InterPro" id="IPR001810">
    <property type="entry name" value="F-box_dom"/>
</dbReference>